<dbReference type="AlphaFoldDB" id="A0A381P1G4"/>
<evidence type="ECO:0000313" key="1">
    <source>
        <dbReference type="EMBL" id="SUZ60690.1"/>
    </source>
</evidence>
<reference evidence="1" key="1">
    <citation type="submission" date="2018-05" db="EMBL/GenBank/DDBJ databases">
        <authorList>
            <person name="Lanie J.A."/>
            <person name="Ng W.-L."/>
            <person name="Kazmierczak K.M."/>
            <person name="Andrzejewski T.M."/>
            <person name="Davidsen T.M."/>
            <person name="Wayne K.J."/>
            <person name="Tettelin H."/>
            <person name="Glass J.I."/>
            <person name="Rusch D."/>
            <person name="Podicherti R."/>
            <person name="Tsui H.-C.T."/>
            <person name="Winkler M.E."/>
        </authorList>
    </citation>
    <scope>NUCLEOTIDE SEQUENCE</scope>
</reference>
<accession>A0A381P1G4</accession>
<protein>
    <submittedName>
        <fullName evidence="1">Uncharacterized protein</fullName>
    </submittedName>
</protein>
<organism evidence="1">
    <name type="scientific">marine metagenome</name>
    <dbReference type="NCBI Taxonomy" id="408172"/>
    <lineage>
        <taxon>unclassified sequences</taxon>
        <taxon>metagenomes</taxon>
        <taxon>ecological metagenomes</taxon>
    </lineage>
</organism>
<gene>
    <name evidence="1" type="ORF">METZ01_LOCUS13544</name>
</gene>
<name>A0A381P1G4_9ZZZZ</name>
<sequence length="48" mass="5011">MVIMQDPNAVATRSVGENASPLPLLSTGASVMIFSPEAMCSASVLRLF</sequence>
<proteinExistence type="predicted"/>
<dbReference type="EMBL" id="UINC01000759">
    <property type="protein sequence ID" value="SUZ60690.1"/>
    <property type="molecule type" value="Genomic_DNA"/>
</dbReference>